<reference evidence="9 10" key="1">
    <citation type="submission" date="2023-07" db="EMBL/GenBank/DDBJ databases">
        <title>Genomic Encyclopedia of Type Strains, Phase IV (KMG-IV): sequencing the most valuable type-strain genomes for metagenomic binning, comparative biology and taxonomic classification.</title>
        <authorList>
            <person name="Goeker M."/>
        </authorList>
    </citation>
    <scope>NUCLEOTIDE SEQUENCE [LARGE SCALE GENOMIC DNA]</scope>
    <source>
        <strain evidence="9 10">DSM 23948</strain>
    </source>
</reference>
<evidence type="ECO:0000259" key="8">
    <source>
        <dbReference type="PROSITE" id="PS50928"/>
    </source>
</evidence>
<evidence type="ECO:0000256" key="4">
    <source>
        <dbReference type="ARBA" id="ARBA00022692"/>
    </source>
</evidence>
<dbReference type="PANTHER" id="PTHR43386:SF1">
    <property type="entry name" value="D,D-DIPEPTIDE TRANSPORT SYSTEM PERMEASE PROTEIN DDPC-RELATED"/>
    <property type="match status" value="1"/>
</dbReference>
<keyword evidence="2 7" id="KW-0813">Transport</keyword>
<dbReference type="Pfam" id="PF12911">
    <property type="entry name" value="OppC_N"/>
    <property type="match status" value="1"/>
</dbReference>
<evidence type="ECO:0000313" key="10">
    <source>
        <dbReference type="Proteomes" id="UP001231362"/>
    </source>
</evidence>
<dbReference type="InterPro" id="IPR000515">
    <property type="entry name" value="MetI-like"/>
</dbReference>
<dbReference type="Proteomes" id="UP001231362">
    <property type="component" value="Unassembled WGS sequence"/>
</dbReference>
<evidence type="ECO:0000256" key="1">
    <source>
        <dbReference type="ARBA" id="ARBA00004651"/>
    </source>
</evidence>
<gene>
    <name evidence="9" type="ORF">J2S07_000321</name>
</gene>
<dbReference type="PANTHER" id="PTHR43386">
    <property type="entry name" value="OLIGOPEPTIDE TRANSPORT SYSTEM PERMEASE PROTEIN APPC"/>
    <property type="match status" value="1"/>
</dbReference>
<accession>A0ABT9UZC2</accession>
<evidence type="ECO:0000256" key="2">
    <source>
        <dbReference type="ARBA" id="ARBA00022448"/>
    </source>
</evidence>
<keyword evidence="4 7" id="KW-0812">Transmembrane</keyword>
<dbReference type="EMBL" id="JAUSTU010000001">
    <property type="protein sequence ID" value="MDQ0154023.1"/>
    <property type="molecule type" value="Genomic_DNA"/>
</dbReference>
<sequence length="308" mass="34118">MEELKRTDEYLTIKANLKKQQRQLIMRKIRSNKFMMLGSIIFIFLMIIALFGPSLMSFDPYEMKVTERLKAPSSLHLLGTDEYGRDLLTRIVYGTRVSIGIGVAVTIISSLLGMIIGLYASYYRTLDHILMRICDGLMAIPGILLAIALMAALGPSATNVIIALSIVFTPNIARVVRSSALVIREQTYIEAMHAQGAGSFRIIWGHIAPNTISPLIVQATFVFAETIISEAALSFLGAGIPAPDPSWGNILQAGKLVIFKAWWMVVYPGLFIIISVLGLNLLGDGLRDYFDPHTTRKFKRRKSKRVGG</sequence>
<name>A0ABT9UZC2_9BACL</name>
<dbReference type="InterPro" id="IPR050366">
    <property type="entry name" value="BP-dependent_transpt_permease"/>
</dbReference>
<proteinExistence type="inferred from homology"/>
<organism evidence="9 10">
    <name type="scientific">Anoxybacillus andreesenii</name>
    <dbReference type="NCBI Taxonomy" id="1325932"/>
    <lineage>
        <taxon>Bacteria</taxon>
        <taxon>Bacillati</taxon>
        <taxon>Bacillota</taxon>
        <taxon>Bacilli</taxon>
        <taxon>Bacillales</taxon>
        <taxon>Anoxybacillaceae</taxon>
        <taxon>Anoxybacillus</taxon>
    </lineage>
</organism>
<dbReference type="PROSITE" id="PS50928">
    <property type="entry name" value="ABC_TM1"/>
    <property type="match status" value="1"/>
</dbReference>
<comment type="similarity">
    <text evidence="7">Belongs to the binding-protein-dependent transport system permease family.</text>
</comment>
<evidence type="ECO:0000256" key="5">
    <source>
        <dbReference type="ARBA" id="ARBA00022989"/>
    </source>
</evidence>
<dbReference type="InterPro" id="IPR025966">
    <property type="entry name" value="OppC_N"/>
</dbReference>
<dbReference type="RefSeq" id="WP_307148640.1">
    <property type="nucleotide sequence ID" value="NZ_JAUSTU010000001.1"/>
</dbReference>
<dbReference type="SUPFAM" id="SSF161098">
    <property type="entry name" value="MetI-like"/>
    <property type="match status" value="1"/>
</dbReference>
<protein>
    <submittedName>
        <fullName evidence="9">Peptide/nickel transport system permease protein</fullName>
    </submittedName>
</protein>
<feature type="domain" description="ABC transmembrane type-1" evidence="8">
    <location>
        <begin position="95"/>
        <end position="283"/>
    </location>
</feature>
<keyword evidence="3" id="KW-1003">Cell membrane</keyword>
<evidence type="ECO:0000256" key="7">
    <source>
        <dbReference type="RuleBase" id="RU363032"/>
    </source>
</evidence>
<dbReference type="Pfam" id="PF00528">
    <property type="entry name" value="BPD_transp_1"/>
    <property type="match status" value="1"/>
</dbReference>
<keyword evidence="5 7" id="KW-1133">Transmembrane helix</keyword>
<comment type="caution">
    <text evidence="9">The sequence shown here is derived from an EMBL/GenBank/DDBJ whole genome shotgun (WGS) entry which is preliminary data.</text>
</comment>
<keyword evidence="6 7" id="KW-0472">Membrane</keyword>
<dbReference type="InterPro" id="IPR035906">
    <property type="entry name" value="MetI-like_sf"/>
</dbReference>
<evidence type="ECO:0000256" key="3">
    <source>
        <dbReference type="ARBA" id="ARBA00022475"/>
    </source>
</evidence>
<feature type="transmembrane region" description="Helical" evidence="7">
    <location>
        <begin position="34"/>
        <end position="56"/>
    </location>
</feature>
<feature type="transmembrane region" description="Helical" evidence="7">
    <location>
        <begin position="261"/>
        <end position="282"/>
    </location>
</feature>
<evidence type="ECO:0000313" key="9">
    <source>
        <dbReference type="EMBL" id="MDQ0154023.1"/>
    </source>
</evidence>
<comment type="subcellular location">
    <subcellularLocation>
        <location evidence="1 7">Cell membrane</location>
        <topology evidence="1 7">Multi-pass membrane protein</topology>
    </subcellularLocation>
</comment>
<dbReference type="Gene3D" id="1.10.3720.10">
    <property type="entry name" value="MetI-like"/>
    <property type="match status" value="1"/>
</dbReference>
<evidence type="ECO:0000256" key="6">
    <source>
        <dbReference type="ARBA" id="ARBA00023136"/>
    </source>
</evidence>
<dbReference type="CDD" id="cd06261">
    <property type="entry name" value="TM_PBP2"/>
    <property type="match status" value="1"/>
</dbReference>
<feature type="transmembrane region" description="Helical" evidence="7">
    <location>
        <begin position="97"/>
        <end position="122"/>
    </location>
</feature>
<keyword evidence="10" id="KW-1185">Reference proteome</keyword>